<evidence type="ECO:0000256" key="2">
    <source>
        <dbReference type="ARBA" id="ARBA00022552"/>
    </source>
</evidence>
<name>A0A1H9L4C9_9ACTN</name>
<keyword evidence="4 8" id="KW-0808">Transferase</keyword>
<dbReference type="GO" id="GO:0003676">
    <property type="term" value="F:nucleic acid binding"/>
    <property type="evidence" value="ECO:0007669"/>
    <property type="project" value="InterPro"/>
</dbReference>
<dbReference type="InterPro" id="IPR029063">
    <property type="entry name" value="SAM-dependent_MTases_sf"/>
</dbReference>
<dbReference type="PROSITE" id="PS00092">
    <property type="entry name" value="N6_MTASE"/>
    <property type="match status" value="1"/>
</dbReference>
<dbReference type="Proteomes" id="UP000198504">
    <property type="component" value="Unassembled WGS sequence"/>
</dbReference>
<dbReference type="EMBL" id="FOFA01000008">
    <property type="protein sequence ID" value="SER05997.1"/>
    <property type="molecule type" value="Genomic_DNA"/>
</dbReference>
<gene>
    <name evidence="8" type="ORF">SAMN05421756_108137</name>
</gene>
<feature type="domain" description="Methyltransferase small" evidence="6">
    <location>
        <begin position="182"/>
        <end position="352"/>
    </location>
</feature>
<dbReference type="GO" id="GO:0006364">
    <property type="term" value="P:rRNA processing"/>
    <property type="evidence" value="ECO:0007669"/>
    <property type="project" value="UniProtKB-KW"/>
</dbReference>
<evidence type="ECO:0000256" key="4">
    <source>
        <dbReference type="ARBA" id="ARBA00022679"/>
    </source>
</evidence>
<accession>A0A1H9L4C9</accession>
<feature type="region of interest" description="Disordered" evidence="5">
    <location>
        <begin position="1"/>
        <end position="21"/>
    </location>
</feature>
<evidence type="ECO:0000256" key="1">
    <source>
        <dbReference type="ARBA" id="ARBA00022490"/>
    </source>
</evidence>
<dbReference type="InterPro" id="IPR058679">
    <property type="entry name" value="RlmG_N"/>
</dbReference>
<evidence type="ECO:0000313" key="9">
    <source>
        <dbReference type="Proteomes" id="UP000198504"/>
    </source>
</evidence>
<dbReference type="CDD" id="cd02440">
    <property type="entry name" value="AdoMet_MTases"/>
    <property type="match status" value="1"/>
</dbReference>
<dbReference type="InterPro" id="IPR002052">
    <property type="entry name" value="DNA_methylase_N6_adenine_CS"/>
</dbReference>
<evidence type="ECO:0000313" key="8">
    <source>
        <dbReference type="EMBL" id="SER05997.1"/>
    </source>
</evidence>
<evidence type="ECO:0000259" key="7">
    <source>
        <dbReference type="Pfam" id="PF26049"/>
    </source>
</evidence>
<dbReference type="GO" id="GO:0008170">
    <property type="term" value="F:N-methyltransferase activity"/>
    <property type="evidence" value="ECO:0007669"/>
    <property type="project" value="UniProtKB-ARBA"/>
</dbReference>
<dbReference type="Gene3D" id="3.40.50.150">
    <property type="entry name" value="Vaccinia Virus protein VP39"/>
    <property type="match status" value="2"/>
</dbReference>
<protein>
    <submittedName>
        <fullName evidence="8">16S rRNA (Guanine1207-N2)-methyltransferase</fullName>
    </submittedName>
</protein>
<dbReference type="AlphaFoldDB" id="A0A1H9L4C9"/>
<dbReference type="GO" id="GO:0032259">
    <property type="term" value="P:methylation"/>
    <property type="evidence" value="ECO:0007669"/>
    <property type="project" value="UniProtKB-KW"/>
</dbReference>
<dbReference type="InterPro" id="IPR046977">
    <property type="entry name" value="RsmC/RlmG"/>
</dbReference>
<evidence type="ECO:0000256" key="5">
    <source>
        <dbReference type="SAM" id="MobiDB-lite"/>
    </source>
</evidence>
<dbReference type="RefSeq" id="WP_091183960.1">
    <property type="nucleotide sequence ID" value="NZ_FOFA01000008.1"/>
</dbReference>
<keyword evidence="2" id="KW-0698">rRNA processing</keyword>
<dbReference type="PANTHER" id="PTHR47816:SF5">
    <property type="entry name" value="RIBOSOMAL RNA LARGE SUBUNIT METHYLTRANSFERASE G"/>
    <property type="match status" value="1"/>
</dbReference>
<proteinExistence type="predicted"/>
<dbReference type="STRING" id="1036181.SAMN05421756_108137"/>
<dbReference type="InterPro" id="IPR007848">
    <property type="entry name" value="Small_mtfrase_dom"/>
</dbReference>
<dbReference type="Pfam" id="PF26049">
    <property type="entry name" value="RLMG_N"/>
    <property type="match status" value="1"/>
</dbReference>
<keyword evidence="9" id="KW-1185">Reference proteome</keyword>
<reference evidence="9" key="1">
    <citation type="submission" date="2016-10" db="EMBL/GenBank/DDBJ databases">
        <authorList>
            <person name="Varghese N."/>
            <person name="Submissions S."/>
        </authorList>
    </citation>
    <scope>NUCLEOTIDE SEQUENCE [LARGE SCALE GENOMIC DNA]</scope>
    <source>
        <strain evidence="9">CGMCC 4.6856</strain>
    </source>
</reference>
<dbReference type="PANTHER" id="PTHR47816">
    <property type="entry name" value="RIBOSOMAL RNA SMALL SUBUNIT METHYLTRANSFERASE C"/>
    <property type="match status" value="1"/>
</dbReference>
<evidence type="ECO:0000256" key="3">
    <source>
        <dbReference type="ARBA" id="ARBA00022603"/>
    </source>
</evidence>
<evidence type="ECO:0000259" key="6">
    <source>
        <dbReference type="Pfam" id="PF05175"/>
    </source>
</evidence>
<dbReference type="SUPFAM" id="SSF53335">
    <property type="entry name" value="S-adenosyl-L-methionine-dependent methyltransferases"/>
    <property type="match status" value="1"/>
</dbReference>
<dbReference type="Pfam" id="PF05175">
    <property type="entry name" value="MTS"/>
    <property type="match status" value="1"/>
</dbReference>
<organism evidence="8 9">
    <name type="scientific">Microlunatus flavus</name>
    <dbReference type="NCBI Taxonomy" id="1036181"/>
    <lineage>
        <taxon>Bacteria</taxon>
        <taxon>Bacillati</taxon>
        <taxon>Actinomycetota</taxon>
        <taxon>Actinomycetes</taxon>
        <taxon>Propionibacteriales</taxon>
        <taxon>Propionibacteriaceae</taxon>
        <taxon>Microlunatus</taxon>
    </lineage>
</organism>
<keyword evidence="3 8" id="KW-0489">Methyltransferase</keyword>
<dbReference type="GO" id="GO:0008757">
    <property type="term" value="F:S-adenosylmethionine-dependent methyltransferase activity"/>
    <property type="evidence" value="ECO:0007669"/>
    <property type="project" value="InterPro"/>
</dbReference>
<sequence length="368" mass="37967">MTTTPPDPDDEGADAAEGGPDGVDRLLLAEAEAYADRPTAVVDDVSGALVAGLAEVRTFCCDSLVDERVAAAAAPALEAGGWLEPEVFRGARLVVARLPKSLAALDELAGAVAAYAEPDVVLLAGGLVRHLNRSMNEVLGQHFGEVRASLGRFKARALVASGSRPSTASAWPQEEHHAAEDLTVRAHGGVFAGTGIDVGTRVLLGVLDRLPQGAVRVADLGSGNGVLAAAVARALPRAEVQGFDVSAAAVASTRATAEANGLADRVTALRADGLGPVEPRSLDLVVCNPPFHRGTALDRTTTPRLFAQAGAALRPGGELWTVWNSHLPYLPMLRARVGSTSVVTQTPRFTVTRSRVPQSGATWAAGGA</sequence>
<keyword evidence="1" id="KW-0963">Cytoplasm</keyword>
<feature type="domain" description="RlmG N-terminal" evidence="7">
    <location>
        <begin position="23"/>
        <end position="160"/>
    </location>
</feature>
<dbReference type="OrthoDB" id="29650at2"/>